<reference evidence="2 3" key="1">
    <citation type="submission" date="2019-03" db="EMBL/GenBank/DDBJ databases">
        <title>Genomic Encyclopedia of Type Strains, Phase IV (KMG-IV): sequencing the most valuable type-strain genomes for metagenomic binning, comparative biology and taxonomic classification.</title>
        <authorList>
            <person name="Goeker M."/>
        </authorList>
    </citation>
    <scope>NUCLEOTIDE SEQUENCE [LARGE SCALE GENOMIC DNA]</scope>
    <source>
        <strain evidence="2 3">DSM 102940</strain>
    </source>
</reference>
<dbReference type="AlphaFoldDB" id="A0A4R2L8Q5"/>
<name>A0A4R2L8Q5_9FIRM</name>
<dbReference type="Proteomes" id="UP000294919">
    <property type="component" value="Unassembled WGS sequence"/>
</dbReference>
<organism evidence="2 3">
    <name type="scientific">Marinisporobacter balticus</name>
    <dbReference type="NCBI Taxonomy" id="2018667"/>
    <lineage>
        <taxon>Bacteria</taxon>
        <taxon>Bacillati</taxon>
        <taxon>Bacillota</taxon>
        <taxon>Clostridia</taxon>
        <taxon>Peptostreptococcales</taxon>
        <taxon>Thermotaleaceae</taxon>
        <taxon>Marinisporobacter</taxon>
    </lineage>
</organism>
<evidence type="ECO:0000256" key="1">
    <source>
        <dbReference type="SAM" id="Coils"/>
    </source>
</evidence>
<accession>A0A4R2L8Q5</accession>
<dbReference type="RefSeq" id="WP_132242807.1">
    <property type="nucleotide sequence ID" value="NZ_SLWV01000003.1"/>
</dbReference>
<dbReference type="EMBL" id="SLWV01000003">
    <property type="protein sequence ID" value="TCO79088.1"/>
    <property type="molecule type" value="Genomic_DNA"/>
</dbReference>
<proteinExistence type="predicted"/>
<feature type="coiled-coil region" evidence="1">
    <location>
        <begin position="6"/>
        <end position="68"/>
    </location>
</feature>
<evidence type="ECO:0000313" key="3">
    <source>
        <dbReference type="Proteomes" id="UP000294919"/>
    </source>
</evidence>
<keyword evidence="3" id="KW-1185">Reference proteome</keyword>
<evidence type="ECO:0000313" key="2">
    <source>
        <dbReference type="EMBL" id="TCO79088.1"/>
    </source>
</evidence>
<gene>
    <name evidence="2" type="ORF">EV214_103140</name>
</gene>
<protein>
    <submittedName>
        <fullName evidence="2">Uncharacterized protein</fullName>
    </submittedName>
</protein>
<keyword evidence="1" id="KW-0175">Coiled coil</keyword>
<dbReference type="OrthoDB" id="1716019at2"/>
<sequence>MENELLQQILNELKTIKTDINDLKEGQSRIEEKLDATHTQVFRNTEGIEIIKNDLQNINNDLNFVEAATGKNITDIAALKRIK</sequence>
<comment type="caution">
    <text evidence="2">The sequence shown here is derived from an EMBL/GenBank/DDBJ whole genome shotgun (WGS) entry which is preliminary data.</text>
</comment>